<accession>A0A0V0J5L8</accession>
<proteinExistence type="predicted"/>
<organism evidence="5">
    <name type="scientific">Schistocephalus solidus</name>
    <name type="common">Tapeworm</name>
    <dbReference type="NCBI Taxonomy" id="70667"/>
    <lineage>
        <taxon>Eukaryota</taxon>
        <taxon>Metazoa</taxon>
        <taxon>Spiralia</taxon>
        <taxon>Lophotrochozoa</taxon>
        <taxon>Platyhelminthes</taxon>
        <taxon>Cestoda</taxon>
        <taxon>Eucestoda</taxon>
        <taxon>Diphyllobothriidea</taxon>
        <taxon>Diphyllobothriidae</taxon>
        <taxon>Schistocephalus</taxon>
    </lineage>
</organism>
<feature type="region of interest" description="Disordered" evidence="3">
    <location>
        <begin position="64"/>
        <end position="255"/>
    </location>
</feature>
<dbReference type="EMBL" id="GEEE01012733">
    <property type="protein sequence ID" value="JAP50492.1"/>
    <property type="molecule type" value="Transcribed_RNA"/>
</dbReference>
<protein>
    <submittedName>
        <fullName evidence="4">Microtubule-associated tumor suppressor candidate 2</fullName>
    </submittedName>
</protein>
<sequence>MQWNRRSLNTSIHPDSVKNRLSISPSYETSKCVEDTRLTSSCYGKLTDTTSDTSHFGFVPRNISRLPANSTQSSLPLKRSLSSSMRQSEGPAPHLQQSKRQVVRQTTPSTPAGVLLRTKPKLEGSKSHLLKPISSSTEAKTSPTPSARKSFESNSIRSSPKAGVNTEPPTPVSPTSRLLRPTVASSAQSKRPNRQKPTSDAVSPSSARPLLHSSSFASSPKTSTARTPSTTKAGLMSARVTEKNRRSSEIVSNGVKRTSEAVGAALHHDVSLAPQPTEVALACPTAVAPPPPVTDPDQEARKVLEEKLRTSGKLIEVLILFLNWFSFQNVTSGEQSERKLQGLLALLSEQKKECLEAKERLAKLSAEFAAKVSDHLFTLNAERDMHKTELELAKQAFEIEREKEFSRVHKQRAADIEELQRAYESQLTEERRAWAARMTDASVEYVKKLEKQKSEHETKMADLERENANRIGEMTEKFNRLKADLSKKVDLLQDECTHLRQFSLEAQRTATQKPSVLDKSTQVPQEFGGLENSILQHLPPDESSEQTALHHSFRSAHSAAHSAVKRTVTLPPQSSIERIQSAPARSRTPFAVGFCSPQPPRANRPESERLEEEIKSLNIVLQLKSNELVELRRKTMEQEQQLEEYNGLKYEVNQLRHKNENLNALLELQTEEKKALEERYQNLFQNLDREIREKKKCKMDLEELKFKMDHVECTHAKGGRSLSEVDEADIASFSMTRSMHSAVRMRKPPGDSGNARPSSEIPIREASMEGPPVGSFISVSANPSFRPRGIQHDRSKRRTLATSRELESRR</sequence>
<dbReference type="GO" id="GO:0008017">
    <property type="term" value="F:microtubule binding"/>
    <property type="evidence" value="ECO:0007669"/>
    <property type="project" value="TreeGrafter"/>
</dbReference>
<feature type="compositionally biased region" description="Polar residues" evidence="3">
    <location>
        <begin position="183"/>
        <end position="206"/>
    </location>
</feature>
<evidence type="ECO:0000313" key="5">
    <source>
        <dbReference type="EMBL" id="JAP60933.1"/>
    </source>
</evidence>
<dbReference type="AlphaFoldDB" id="A0A0V0J5L8"/>
<evidence type="ECO:0000256" key="1">
    <source>
        <dbReference type="ARBA" id="ARBA00023054"/>
    </source>
</evidence>
<dbReference type="GO" id="GO:0005634">
    <property type="term" value="C:nucleus"/>
    <property type="evidence" value="ECO:0007669"/>
    <property type="project" value="TreeGrafter"/>
</dbReference>
<evidence type="ECO:0000256" key="2">
    <source>
        <dbReference type="SAM" id="Coils"/>
    </source>
</evidence>
<gene>
    <name evidence="4" type="primary">MTUS2</name>
    <name evidence="5" type="ORF">TR153411</name>
</gene>
<dbReference type="EMBL" id="GEEE01022784">
    <property type="protein sequence ID" value="JAP40441.1"/>
    <property type="molecule type" value="Transcribed_RNA"/>
</dbReference>
<keyword evidence="1 2" id="KW-0175">Coiled coil</keyword>
<feature type="coiled-coil region" evidence="2">
    <location>
        <begin position="340"/>
        <end position="367"/>
    </location>
</feature>
<feature type="compositionally biased region" description="Polar residues" evidence="3">
    <location>
        <begin position="95"/>
        <end position="110"/>
    </location>
</feature>
<name>A0A0V0J5L8_SCHSO</name>
<dbReference type="PANTHER" id="PTHR24200:SF11">
    <property type="entry name" value="TOUCAN, ISOFORM A"/>
    <property type="match status" value="1"/>
</dbReference>
<dbReference type="GO" id="GO:0005737">
    <property type="term" value="C:cytoplasm"/>
    <property type="evidence" value="ECO:0007669"/>
    <property type="project" value="TreeGrafter"/>
</dbReference>
<evidence type="ECO:0000313" key="4">
    <source>
        <dbReference type="EMBL" id="JAP40441.1"/>
    </source>
</evidence>
<feature type="region of interest" description="Disordered" evidence="3">
    <location>
        <begin position="742"/>
        <end position="810"/>
    </location>
</feature>
<feature type="coiled-coil region" evidence="2">
    <location>
        <begin position="607"/>
        <end position="707"/>
    </location>
</feature>
<feature type="compositionally biased region" description="Low complexity" evidence="3">
    <location>
        <begin position="73"/>
        <end position="84"/>
    </location>
</feature>
<evidence type="ECO:0000256" key="3">
    <source>
        <dbReference type="SAM" id="MobiDB-lite"/>
    </source>
</evidence>
<feature type="compositionally biased region" description="Low complexity" evidence="3">
    <location>
        <begin position="213"/>
        <end position="225"/>
    </location>
</feature>
<dbReference type="InterPro" id="IPR051293">
    <property type="entry name" value="MTUS1/CCDC69"/>
</dbReference>
<dbReference type="EMBL" id="GEEE01002292">
    <property type="protein sequence ID" value="JAP60933.1"/>
    <property type="molecule type" value="Transcribed_RNA"/>
</dbReference>
<dbReference type="PANTHER" id="PTHR24200">
    <property type="entry name" value="TOUCAN, ISOFORM A"/>
    <property type="match status" value="1"/>
</dbReference>
<feature type="compositionally biased region" description="Polar residues" evidence="3">
    <location>
        <begin position="133"/>
        <end position="158"/>
    </location>
</feature>
<reference evidence="5" key="1">
    <citation type="submission" date="2016-01" db="EMBL/GenBank/DDBJ databases">
        <title>Reference transcriptome for the parasite Schistocephalus solidus: insights into the molecular evolution of parasitism.</title>
        <authorList>
            <person name="Hebert F.O."/>
            <person name="Grambauer S."/>
            <person name="Barber I."/>
            <person name="Landry C.R."/>
            <person name="Aubin-Horth N."/>
        </authorList>
    </citation>
    <scope>NUCLEOTIDE SEQUENCE</scope>
</reference>
<feature type="region of interest" description="Disordered" evidence="3">
    <location>
        <begin position="541"/>
        <end position="567"/>
    </location>
</feature>